<evidence type="ECO:0000313" key="1">
    <source>
        <dbReference type="EMBL" id="GGK07678.1"/>
    </source>
</evidence>
<sequence>MGGVGPYLSHWFNDGGSHELTAGISGELSVGYSMRGLVEGSVIVATIQAEIDHSVQAKIGVSASWKASTNVPKKRCGNAYWGPPPPRRDR</sequence>
<gene>
    <name evidence="1" type="ORF">GCM10010123_42070</name>
</gene>
<dbReference type="Proteomes" id="UP000649739">
    <property type="component" value="Unassembled WGS sequence"/>
</dbReference>
<evidence type="ECO:0000313" key="2">
    <source>
        <dbReference type="Proteomes" id="UP000649739"/>
    </source>
</evidence>
<reference evidence="1" key="1">
    <citation type="journal article" date="2014" name="Int. J. Syst. Evol. Microbiol.">
        <title>Complete genome sequence of Corynebacterium casei LMG S-19264T (=DSM 44701T), isolated from a smear-ripened cheese.</title>
        <authorList>
            <consortium name="US DOE Joint Genome Institute (JGI-PGF)"/>
            <person name="Walter F."/>
            <person name="Albersmeier A."/>
            <person name="Kalinowski J."/>
            <person name="Ruckert C."/>
        </authorList>
    </citation>
    <scope>NUCLEOTIDE SEQUENCE</scope>
    <source>
        <strain evidence="1">JCM 3090</strain>
    </source>
</reference>
<accession>A0A8J3BGJ6</accession>
<reference evidence="1" key="2">
    <citation type="submission" date="2020-09" db="EMBL/GenBank/DDBJ databases">
        <authorList>
            <person name="Sun Q."/>
            <person name="Ohkuma M."/>
        </authorList>
    </citation>
    <scope>NUCLEOTIDE SEQUENCE</scope>
    <source>
        <strain evidence="1">JCM 3090</strain>
    </source>
</reference>
<comment type="caution">
    <text evidence="1">The sequence shown here is derived from an EMBL/GenBank/DDBJ whole genome shotgun (WGS) entry which is preliminary data.</text>
</comment>
<keyword evidence="2" id="KW-1185">Reference proteome</keyword>
<dbReference type="EMBL" id="BMQB01000011">
    <property type="protein sequence ID" value="GGK07678.1"/>
    <property type="molecule type" value="Genomic_DNA"/>
</dbReference>
<proteinExistence type="predicted"/>
<organism evidence="1 2">
    <name type="scientific">Pilimelia anulata</name>
    <dbReference type="NCBI Taxonomy" id="53371"/>
    <lineage>
        <taxon>Bacteria</taxon>
        <taxon>Bacillati</taxon>
        <taxon>Actinomycetota</taxon>
        <taxon>Actinomycetes</taxon>
        <taxon>Micromonosporales</taxon>
        <taxon>Micromonosporaceae</taxon>
        <taxon>Pilimelia</taxon>
    </lineage>
</organism>
<protein>
    <submittedName>
        <fullName evidence="1">Uncharacterized protein</fullName>
    </submittedName>
</protein>
<name>A0A8J3BGJ6_9ACTN</name>
<dbReference type="AlphaFoldDB" id="A0A8J3BGJ6"/>